<dbReference type="Proteomes" id="UP000665047">
    <property type="component" value="Chromosome"/>
</dbReference>
<dbReference type="InterPro" id="IPR016181">
    <property type="entry name" value="Acyl_CoA_acyltransferase"/>
</dbReference>
<keyword evidence="3" id="KW-1185">Reference proteome</keyword>
<organism evidence="2 3">
    <name type="scientific">Xenorhabdus budapestensis</name>
    <dbReference type="NCBI Taxonomy" id="290110"/>
    <lineage>
        <taxon>Bacteria</taxon>
        <taxon>Pseudomonadati</taxon>
        <taxon>Pseudomonadota</taxon>
        <taxon>Gammaproteobacteria</taxon>
        <taxon>Enterobacterales</taxon>
        <taxon>Morganellaceae</taxon>
        <taxon>Xenorhabdus</taxon>
    </lineage>
</organism>
<accession>A0ABX7VK51</accession>
<dbReference type="SUPFAM" id="SSF55729">
    <property type="entry name" value="Acyl-CoA N-acyltransferases (Nat)"/>
    <property type="match status" value="1"/>
</dbReference>
<evidence type="ECO:0000313" key="3">
    <source>
        <dbReference type="Proteomes" id="UP000665047"/>
    </source>
</evidence>
<dbReference type="PROSITE" id="PS51186">
    <property type="entry name" value="GNAT"/>
    <property type="match status" value="1"/>
</dbReference>
<protein>
    <submittedName>
        <fullName evidence="2">GNAT family N-acetyltransferase</fullName>
    </submittedName>
</protein>
<evidence type="ECO:0000259" key="1">
    <source>
        <dbReference type="PROSITE" id="PS51186"/>
    </source>
</evidence>
<evidence type="ECO:0000313" key="2">
    <source>
        <dbReference type="EMBL" id="QTL40291.1"/>
    </source>
</evidence>
<sequence length="265" mass="30059">MSIYNLSEAVLAHRKLEDYFFSSISRMYQHIGAGVRAYVTGVETDALNFLLVVDEYEQTAEELKTGIQLLDEKANVPFLIVTTVPGNQVLAVIQQAGFVFDPDSITTVMQLDLMNWQIADEGVEGYEIRRVDHCLTDWAIPVESAFETGHFISGQYQQCHQMALNAGKYLQHYVLYTDGQPICALTLSRLDNIIRLDDISTVREKKRRGYASALINYVLKEAKLHGATTCYLEASRDGNGLYRRIGFKPLFECQGFIREEKAMHE</sequence>
<name>A0ABX7VK51_XENBU</name>
<dbReference type="Pfam" id="PF13508">
    <property type="entry name" value="Acetyltransf_7"/>
    <property type="match status" value="1"/>
</dbReference>
<proteinExistence type="predicted"/>
<dbReference type="EMBL" id="CP072455">
    <property type="protein sequence ID" value="QTL40291.1"/>
    <property type="molecule type" value="Genomic_DNA"/>
</dbReference>
<reference evidence="2 3" key="1">
    <citation type="submission" date="2021-03" db="EMBL/GenBank/DDBJ databases">
        <title>Complete Genome Sequence Data of Xenorhabdus budapestensis strain C72, a Candidate Biological Control Agent, from China.</title>
        <authorList>
            <person name="LI B."/>
            <person name="WANG S."/>
            <person name="QIU D."/>
        </authorList>
    </citation>
    <scope>NUCLEOTIDE SEQUENCE [LARGE SCALE GENOMIC DNA]</scope>
    <source>
        <strain evidence="2 3">C-7-2</strain>
    </source>
</reference>
<dbReference type="RefSeq" id="WP_209027853.1">
    <property type="nucleotide sequence ID" value="NZ_CP072455.1"/>
</dbReference>
<dbReference type="InterPro" id="IPR000182">
    <property type="entry name" value="GNAT_dom"/>
</dbReference>
<dbReference type="CDD" id="cd04301">
    <property type="entry name" value="NAT_SF"/>
    <property type="match status" value="1"/>
</dbReference>
<feature type="domain" description="N-acetyltransferase" evidence="1">
    <location>
        <begin position="126"/>
        <end position="265"/>
    </location>
</feature>
<dbReference type="Gene3D" id="3.40.630.30">
    <property type="match status" value="1"/>
</dbReference>
<gene>
    <name evidence="2" type="ORF">HGO23_02420</name>
</gene>